<gene>
    <name evidence="2" type="ORF">PACLA_8A022225</name>
</gene>
<accession>A0A6S7LL42</accession>
<dbReference type="PANTHER" id="PTHR33776">
    <property type="entry name" value="ENDO/EXONUCLEASE/PHOSPHATASE DOMAIN-CONTAINING PROTEIN"/>
    <property type="match status" value="1"/>
</dbReference>
<dbReference type="Proteomes" id="UP001152795">
    <property type="component" value="Unassembled WGS sequence"/>
</dbReference>
<sequence length="466" mass="53844">MNFVTTKHANWSARKYSAVCSEHFTEIDYERYLVEIPGKREYTSRLKKDDIGITAYPSVFKKLSNFMNEISPPEELEDNMQEEETCDSFETCKTSGANNIHVEEFKDSLLFEQFVNSKTHTEAQECEECKGLLAKSKHYQSAWLTAKFKLKDLKNEQKTINQDDDGEYIIEEEDTSQSDDSGEDDEEQYPVPSLPRSNGLGGGVAVYISEQINWTRRYDLESELECIWLEIFPYKTKSFLICSMYRPPDTSSYTHANFKNLFAGMLDLATANLKVVIVMGDLNVNYHRNEDNTEIKSIISVNGFKQIVKEATRTTENTATLIDIIITNNPSVIACTKVVPIAFSDHDLIGCVRKQHHLKYVPKVINCRNTKNYSKELMCDELFKQDWTPVYESTDVNYAWTCMKDIISSCFDKLASIIKKRIRGKPSPWLTDEIKKAMNTRDILLRKSRKTKFESDIIAYRKKRNE</sequence>
<dbReference type="Pfam" id="PF14529">
    <property type="entry name" value="Exo_endo_phos_2"/>
    <property type="match status" value="1"/>
</dbReference>
<reference evidence="2" key="1">
    <citation type="submission" date="2020-04" db="EMBL/GenBank/DDBJ databases">
        <authorList>
            <person name="Alioto T."/>
            <person name="Alioto T."/>
            <person name="Gomez Garrido J."/>
        </authorList>
    </citation>
    <scope>NUCLEOTIDE SEQUENCE</scope>
    <source>
        <strain evidence="2">A484AB</strain>
    </source>
</reference>
<feature type="non-terminal residue" evidence="2">
    <location>
        <position position="466"/>
    </location>
</feature>
<dbReference type="Gene3D" id="3.60.10.10">
    <property type="entry name" value="Endonuclease/exonuclease/phosphatase"/>
    <property type="match status" value="1"/>
</dbReference>
<keyword evidence="3" id="KW-1185">Reference proteome</keyword>
<comment type="caution">
    <text evidence="2">The sequence shown here is derived from an EMBL/GenBank/DDBJ whole genome shotgun (WGS) entry which is preliminary data.</text>
</comment>
<proteinExistence type="predicted"/>
<dbReference type="PANTHER" id="PTHR33776:SF3">
    <property type="entry name" value="PHD-TYPE DOMAIN-CONTAINING PROTEIN"/>
    <property type="match status" value="1"/>
</dbReference>
<feature type="compositionally biased region" description="Acidic residues" evidence="1">
    <location>
        <begin position="162"/>
        <end position="188"/>
    </location>
</feature>
<name>A0A6S7LL42_PARCT</name>
<dbReference type="InterPro" id="IPR005135">
    <property type="entry name" value="Endo/exonuclease/phosphatase"/>
</dbReference>
<dbReference type="SUPFAM" id="SSF56219">
    <property type="entry name" value="DNase I-like"/>
    <property type="match status" value="1"/>
</dbReference>
<dbReference type="GO" id="GO:0003824">
    <property type="term" value="F:catalytic activity"/>
    <property type="evidence" value="ECO:0007669"/>
    <property type="project" value="InterPro"/>
</dbReference>
<evidence type="ECO:0000313" key="2">
    <source>
        <dbReference type="EMBL" id="CAB4038162.1"/>
    </source>
</evidence>
<protein>
    <submittedName>
        <fullName evidence="2">Uncharacterized protein</fullName>
    </submittedName>
</protein>
<evidence type="ECO:0000313" key="3">
    <source>
        <dbReference type="Proteomes" id="UP001152795"/>
    </source>
</evidence>
<evidence type="ECO:0000256" key="1">
    <source>
        <dbReference type="SAM" id="MobiDB-lite"/>
    </source>
</evidence>
<feature type="region of interest" description="Disordered" evidence="1">
    <location>
        <begin position="161"/>
        <end position="197"/>
    </location>
</feature>
<dbReference type="InterPro" id="IPR036691">
    <property type="entry name" value="Endo/exonu/phosph_ase_sf"/>
</dbReference>
<dbReference type="EMBL" id="CACRXK020023881">
    <property type="protein sequence ID" value="CAB4038162.1"/>
    <property type="molecule type" value="Genomic_DNA"/>
</dbReference>
<organism evidence="2 3">
    <name type="scientific">Paramuricea clavata</name>
    <name type="common">Red gorgonian</name>
    <name type="synonym">Violescent sea-whip</name>
    <dbReference type="NCBI Taxonomy" id="317549"/>
    <lineage>
        <taxon>Eukaryota</taxon>
        <taxon>Metazoa</taxon>
        <taxon>Cnidaria</taxon>
        <taxon>Anthozoa</taxon>
        <taxon>Octocorallia</taxon>
        <taxon>Malacalcyonacea</taxon>
        <taxon>Plexauridae</taxon>
        <taxon>Paramuricea</taxon>
    </lineage>
</organism>
<dbReference type="AlphaFoldDB" id="A0A6S7LL42"/>